<name>A0A191UFY5_9BURK</name>
<dbReference type="SUPFAM" id="SSF56954">
    <property type="entry name" value="Outer membrane efflux proteins (OEP)"/>
    <property type="match status" value="1"/>
</dbReference>
<dbReference type="Gene3D" id="1.20.1600.10">
    <property type="entry name" value="Outer membrane efflux proteins (OEP)"/>
    <property type="match status" value="1"/>
</dbReference>
<accession>A0A191UFY5</accession>
<dbReference type="GO" id="GO:0015562">
    <property type="term" value="F:efflux transmembrane transporter activity"/>
    <property type="evidence" value="ECO:0007669"/>
    <property type="project" value="InterPro"/>
</dbReference>
<evidence type="ECO:0008006" key="4">
    <source>
        <dbReference type="Google" id="ProtNLM"/>
    </source>
</evidence>
<dbReference type="AlphaFoldDB" id="A0A191UFY5"/>
<dbReference type="PANTHER" id="PTHR30203">
    <property type="entry name" value="OUTER MEMBRANE CATION EFFLUX PROTEIN"/>
    <property type="match status" value="1"/>
</dbReference>
<dbReference type="EMBL" id="CP015922">
    <property type="protein sequence ID" value="ANI99929.1"/>
    <property type="molecule type" value="Genomic_DNA"/>
</dbReference>
<evidence type="ECO:0000313" key="2">
    <source>
        <dbReference type="EMBL" id="ANI99929.1"/>
    </source>
</evidence>
<dbReference type="STRING" id="1743168.A8O14_07515"/>
<dbReference type="Pfam" id="PF02321">
    <property type="entry name" value="OEP"/>
    <property type="match status" value="2"/>
</dbReference>
<proteinExistence type="inferred from homology"/>
<dbReference type="KEGG" id="pwu:A8O14_07515"/>
<dbReference type="InterPro" id="IPR010131">
    <property type="entry name" value="MdtP/NodT-like"/>
</dbReference>
<reference evidence="3" key="1">
    <citation type="submission" date="2016-05" db="EMBL/GenBank/DDBJ databases">
        <title>Polynucleobacter sp. QLW-P1FAT50C-4 genome.</title>
        <authorList>
            <person name="Hahn M.W."/>
        </authorList>
    </citation>
    <scope>NUCLEOTIDE SEQUENCE [LARGE SCALE GENOMIC DNA]</scope>
    <source>
        <strain evidence="3">QLW-P1FAT50C-4</strain>
    </source>
</reference>
<protein>
    <recommendedName>
        <fullName evidence="4">Transporter</fullName>
    </recommendedName>
</protein>
<comment type="similarity">
    <text evidence="1">Belongs to the outer membrane factor (OMF) (TC 1.B.17) family.</text>
</comment>
<organism evidence="2 3">
    <name type="scientific">Polynucleobacter wuianus</name>
    <dbReference type="NCBI Taxonomy" id="1743168"/>
    <lineage>
        <taxon>Bacteria</taxon>
        <taxon>Pseudomonadati</taxon>
        <taxon>Pseudomonadota</taxon>
        <taxon>Betaproteobacteria</taxon>
        <taxon>Burkholderiales</taxon>
        <taxon>Burkholderiaceae</taxon>
        <taxon>Polynucleobacter</taxon>
    </lineage>
</organism>
<dbReference type="Gene3D" id="2.20.200.10">
    <property type="entry name" value="Outer membrane efflux proteins (OEP)"/>
    <property type="match status" value="1"/>
</dbReference>
<sequence>MSPKVFSIKRFTFTFVICAVLNGCMMYGDGTPPQVKLPDQWPATQNASQEKSLPLYPWWKELKSDELNELVSESLKNNRQILQSINNIEQAQAQLDTVKLGWLPSLNFFGGSINGNTTLFFQGLSVPVANVGGFVGFLPTYVVNLLQQPARQNQAGQILEASQADYLAVRTTMIAQVTTAYVAVLVSERQTQILQDMRESLKKRAEIVSALAARGLATEYGQNQLEIELNAISGQLAQNNANHQAAQNALLILVGRGIGRIKTQQSIDQINTDVPSPGNMPASVVATRPDVAAARARLDATNYGVTATASALFPSISLNALVTNIKTTQNGANASSNANFQAAYAALVLDPKIIGAISSSNAIYRSAAIAYVEVVNSALRETDDALSGYEAQRVKLGHDTEAFSKAKNNLKISESMFRQGLLSQSQFLENKAQFNLVEAAVTQTKLTELIAIAKLYQSMGGGSIYEESNLEISNGKVQPTQK</sequence>
<dbReference type="Proteomes" id="UP000078463">
    <property type="component" value="Chromosome"/>
</dbReference>
<dbReference type="InterPro" id="IPR003423">
    <property type="entry name" value="OMP_efflux"/>
</dbReference>
<keyword evidence="3" id="KW-1185">Reference proteome</keyword>
<evidence type="ECO:0000313" key="3">
    <source>
        <dbReference type="Proteomes" id="UP000078463"/>
    </source>
</evidence>
<gene>
    <name evidence="2" type="ORF">A8O14_07515</name>
</gene>
<evidence type="ECO:0000256" key="1">
    <source>
        <dbReference type="ARBA" id="ARBA00007613"/>
    </source>
</evidence>